<protein>
    <recommendedName>
        <fullName evidence="5">ABC transporter substrate-binding protein</fullName>
    </recommendedName>
</protein>
<evidence type="ECO:0000313" key="4">
    <source>
        <dbReference type="Proteomes" id="UP000095255"/>
    </source>
</evidence>
<evidence type="ECO:0008006" key="5">
    <source>
        <dbReference type="Google" id="ProtNLM"/>
    </source>
</evidence>
<proteinExistence type="predicted"/>
<dbReference type="CDD" id="cd13665">
    <property type="entry name" value="PBP2_TRAP_Dctp3_4"/>
    <property type="match status" value="1"/>
</dbReference>
<dbReference type="RefSeq" id="WP_069700831.1">
    <property type="nucleotide sequence ID" value="NZ_MJAT01000001.1"/>
</dbReference>
<feature type="signal peptide" evidence="2">
    <location>
        <begin position="1"/>
        <end position="24"/>
    </location>
</feature>
<dbReference type="InterPro" id="IPR018389">
    <property type="entry name" value="DctP_fam"/>
</dbReference>
<dbReference type="EMBL" id="MJAT01000001">
    <property type="protein sequence ID" value="OEH86953.1"/>
    <property type="molecule type" value="Genomic_DNA"/>
</dbReference>
<accession>A0A1E5LAD1</accession>
<feature type="chain" id="PRO_5009180878" description="ABC transporter substrate-binding protein" evidence="2">
    <location>
        <begin position="25"/>
        <end position="359"/>
    </location>
</feature>
<keyword evidence="4" id="KW-1185">Reference proteome</keyword>
<organism evidence="3 4">
    <name type="scientific">Desulfuribacillus stibiiarsenatis</name>
    <dbReference type="NCBI Taxonomy" id="1390249"/>
    <lineage>
        <taxon>Bacteria</taxon>
        <taxon>Bacillati</taxon>
        <taxon>Bacillota</taxon>
        <taxon>Desulfuribacillia</taxon>
        <taxon>Desulfuribacillales</taxon>
        <taxon>Desulfuribacillaceae</taxon>
        <taxon>Desulfuribacillus</taxon>
    </lineage>
</organism>
<evidence type="ECO:0000313" key="3">
    <source>
        <dbReference type="EMBL" id="OEH86953.1"/>
    </source>
</evidence>
<dbReference type="InterPro" id="IPR038404">
    <property type="entry name" value="TRAP_DctP_sf"/>
</dbReference>
<dbReference type="Pfam" id="PF03480">
    <property type="entry name" value="DctP"/>
    <property type="match status" value="1"/>
</dbReference>
<evidence type="ECO:0000256" key="2">
    <source>
        <dbReference type="SAM" id="SignalP"/>
    </source>
</evidence>
<keyword evidence="1 2" id="KW-0732">Signal</keyword>
<sequence>MRKILTLMLIISMVAFVFTGCSSAKPTSESGGKNIKLNFATFWPSEDFQVADGHKAWVEEIKNRVEAETPHTIDIVLHPGGSLLGATEIYAGVSDGIADIGTTAPSYTPGVFPATSAFELPGLKNDNALVASLAIQEAFDTYEAIQKEYKDVKVMHFWATGPGDIISNKPINTLEDVKGMEIRVAGGSVPVIQALGGTPVSMSMSEAYLALDSGIVKGILGPTDILKGFKIAEVTKNVVKAPSLYNIVFVKVMNQKTWDSLPADVQKIFDEVNAEFVKKYGTLRAEHAIVGLQYAIEKHGMNVIELSPEEEKKWLDAISNVQDKWATDVSKNGVNGQDVLKKVRELDEKYSAQYGNEFK</sequence>
<dbReference type="PANTHER" id="PTHR33376">
    <property type="match status" value="1"/>
</dbReference>
<dbReference type="NCBIfam" id="NF037995">
    <property type="entry name" value="TRAP_S1"/>
    <property type="match status" value="1"/>
</dbReference>
<gene>
    <name evidence="3" type="ORF">BHU72_01465</name>
</gene>
<comment type="caution">
    <text evidence="3">The sequence shown here is derived from an EMBL/GenBank/DDBJ whole genome shotgun (WGS) entry which is preliminary data.</text>
</comment>
<evidence type="ECO:0000256" key="1">
    <source>
        <dbReference type="ARBA" id="ARBA00022729"/>
    </source>
</evidence>
<dbReference type="STRING" id="1390249.BHU72_01465"/>
<dbReference type="AlphaFoldDB" id="A0A1E5LAD1"/>
<dbReference type="GO" id="GO:0055085">
    <property type="term" value="P:transmembrane transport"/>
    <property type="evidence" value="ECO:0007669"/>
    <property type="project" value="InterPro"/>
</dbReference>
<dbReference type="Gene3D" id="3.40.190.170">
    <property type="entry name" value="Bacterial extracellular solute-binding protein, family 7"/>
    <property type="match status" value="1"/>
</dbReference>
<dbReference type="Proteomes" id="UP000095255">
    <property type="component" value="Unassembled WGS sequence"/>
</dbReference>
<dbReference type="PROSITE" id="PS51257">
    <property type="entry name" value="PROKAR_LIPOPROTEIN"/>
    <property type="match status" value="1"/>
</dbReference>
<dbReference type="PANTHER" id="PTHR33376:SF15">
    <property type="entry name" value="BLL6794 PROTEIN"/>
    <property type="match status" value="1"/>
</dbReference>
<reference evidence="3 4" key="1">
    <citation type="submission" date="2016-09" db="EMBL/GenBank/DDBJ databases">
        <title>Desulfuribacillus arsenicus sp. nov., an obligately anaerobic, dissimilatory arsenic- and antimonate-reducing bacterium isolated from anoxic sediments.</title>
        <authorList>
            <person name="Abin C.A."/>
            <person name="Hollibaugh J.T."/>
        </authorList>
    </citation>
    <scope>NUCLEOTIDE SEQUENCE [LARGE SCALE GENOMIC DNA]</scope>
    <source>
        <strain evidence="3 4">MLFW-2</strain>
    </source>
</reference>
<name>A0A1E5LAD1_9FIRM</name>